<comment type="caution">
    <text evidence="3">The sequence shown here is derived from an EMBL/GenBank/DDBJ whole genome shotgun (WGS) entry which is preliminary data.</text>
</comment>
<feature type="compositionally biased region" description="Low complexity" evidence="2">
    <location>
        <begin position="7"/>
        <end position="26"/>
    </location>
</feature>
<proteinExistence type="predicted"/>
<dbReference type="EMBL" id="JAKCXM010000150">
    <property type="protein sequence ID" value="KAJ0400638.1"/>
    <property type="molecule type" value="Genomic_DNA"/>
</dbReference>
<gene>
    <name evidence="3" type="ORF">P43SY_000923</name>
</gene>
<keyword evidence="4" id="KW-1185">Reference proteome</keyword>
<keyword evidence="1" id="KW-0175">Coiled coil</keyword>
<feature type="compositionally biased region" description="Polar residues" evidence="2">
    <location>
        <begin position="27"/>
        <end position="39"/>
    </location>
</feature>
<evidence type="ECO:0000256" key="1">
    <source>
        <dbReference type="SAM" id="Coils"/>
    </source>
</evidence>
<dbReference type="Proteomes" id="UP001209570">
    <property type="component" value="Unassembled WGS sequence"/>
</dbReference>
<name>A0AAD5QAL4_PYTIN</name>
<evidence type="ECO:0000313" key="4">
    <source>
        <dbReference type="Proteomes" id="UP001209570"/>
    </source>
</evidence>
<sequence length="393" mass="44998">MTPRKPLSPSGSSSHLSQSHSSLRHSTAQSTPRSASSPFVTAVGVDRQRVRRLEEVTSELDRVLRLSESLPAQRELAQTQLEVQRLQRSSCLLVQSQRELLERIERHERSTFRRYLTLNRENKVAALRRALSERMHESARVDDELRRLERQSETLMSQQQTRLPSQLDDDDADVAVQLAQLEQERQDLLRDLVHATVVGLPDVSQLHTRLEVYASERRASESVHKQVERCAALYRQALQLLQSALSTILAPEYSGSIKEFITGPYLLAVEAGHLVESAAFAIQPEARRRYRDFAPDVVRVRPPKFPQAVVDFAKRARGNFDRRQALSIEASRRLHAAENVVAVLHRLVVEKLERLYKWKDEVEQDLARATESHQRIETRLQEHMSVLARSVSV</sequence>
<feature type="region of interest" description="Disordered" evidence="2">
    <location>
        <begin position="1"/>
        <end position="40"/>
    </location>
</feature>
<accession>A0AAD5QAL4</accession>
<dbReference type="AlphaFoldDB" id="A0AAD5QAL4"/>
<feature type="coiled-coil region" evidence="1">
    <location>
        <begin position="138"/>
        <end position="198"/>
    </location>
</feature>
<evidence type="ECO:0000256" key="2">
    <source>
        <dbReference type="SAM" id="MobiDB-lite"/>
    </source>
</evidence>
<reference evidence="3" key="1">
    <citation type="submission" date="2021-12" db="EMBL/GenBank/DDBJ databases">
        <title>Prjna785345.</title>
        <authorList>
            <person name="Rujirawat T."/>
            <person name="Krajaejun T."/>
        </authorList>
    </citation>
    <scope>NUCLEOTIDE SEQUENCE</scope>
    <source>
        <strain evidence="3">Pi057C3</strain>
    </source>
</reference>
<organism evidence="3 4">
    <name type="scientific">Pythium insidiosum</name>
    <name type="common">Pythiosis disease agent</name>
    <dbReference type="NCBI Taxonomy" id="114742"/>
    <lineage>
        <taxon>Eukaryota</taxon>
        <taxon>Sar</taxon>
        <taxon>Stramenopiles</taxon>
        <taxon>Oomycota</taxon>
        <taxon>Peronosporomycetes</taxon>
        <taxon>Pythiales</taxon>
        <taxon>Pythiaceae</taxon>
        <taxon>Pythium</taxon>
    </lineage>
</organism>
<evidence type="ECO:0000313" key="3">
    <source>
        <dbReference type="EMBL" id="KAJ0400638.1"/>
    </source>
</evidence>
<protein>
    <submittedName>
        <fullName evidence="3">Uncharacterized protein</fullName>
    </submittedName>
</protein>